<evidence type="ECO:0000313" key="1">
    <source>
        <dbReference type="EMBL" id="NID14379.1"/>
    </source>
</evidence>
<organism evidence="1 2">
    <name type="scientific">Luteibacter yeojuensis</name>
    <dbReference type="NCBI Taxonomy" id="345309"/>
    <lineage>
        <taxon>Bacteria</taxon>
        <taxon>Pseudomonadati</taxon>
        <taxon>Pseudomonadota</taxon>
        <taxon>Gammaproteobacteria</taxon>
        <taxon>Lysobacterales</taxon>
        <taxon>Rhodanobacteraceae</taxon>
        <taxon>Luteibacter</taxon>
    </lineage>
</organism>
<keyword evidence="2" id="KW-1185">Reference proteome</keyword>
<dbReference type="RefSeq" id="WP_166698096.1">
    <property type="nucleotide sequence ID" value="NZ_JAAQTL010000001.1"/>
</dbReference>
<reference evidence="1 2" key="1">
    <citation type="journal article" date="2006" name="Int. J. Syst. Evol. Microbiol.">
        <title>Dyella yeojuensis sp. nov., isolated from greenhouse soil in Korea.</title>
        <authorList>
            <person name="Kim B.Y."/>
            <person name="Weon H.Y."/>
            <person name="Lee K.H."/>
            <person name="Seok S.J."/>
            <person name="Kwon S.W."/>
            <person name="Go S.J."/>
            <person name="Stackebrandt E."/>
        </authorList>
    </citation>
    <scope>NUCLEOTIDE SEQUENCE [LARGE SCALE GENOMIC DNA]</scope>
    <source>
        <strain evidence="1 2">DSM 17673</strain>
    </source>
</reference>
<protein>
    <submittedName>
        <fullName evidence="1">Uncharacterized protein</fullName>
    </submittedName>
</protein>
<evidence type="ECO:0000313" key="2">
    <source>
        <dbReference type="Proteomes" id="UP000518878"/>
    </source>
</evidence>
<sequence length="79" mass="8817">MAFTREQLTARLEALDGALPRLRAEYPDDDEFWNAFASEADFAIECAGSDDYDWVNAQVDALLHKHGIEVRGDESPTDG</sequence>
<comment type="caution">
    <text evidence="1">The sequence shown here is derived from an EMBL/GenBank/DDBJ whole genome shotgun (WGS) entry which is preliminary data.</text>
</comment>
<accession>A0A7X5QS63</accession>
<dbReference type="EMBL" id="JAAQTL010000001">
    <property type="protein sequence ID" value="NID14379.1"/>
    <property type="molecule type" value="Genomic_DNA"/>
</dbReference>
<name>A0A7X5QS63_9GAMM</name>
<proteinExistence type="predicted"/>
<dbReference type="Proteomes" id="UP000518878">
    <property type="component" value="Unassembled WGS sequence"/>
</dbReference>
<gene>
    <name evidence="1" type="ORF">HBF32_02745</name>
</gene>
<dbReference type="AlphaFoldDB" id="A0A7X5QS63"/>